<accession>A0A433HBP1</accession>
<dbReference type="Proteomes" id="UP000267430">
    <property type="component" value="Unassembled WGS sequence"/>
</dbReference>
<evidence type="ECO:0000313" key="2">
    <source>
        <dbReference type="EMBL" id="RUQ25525.1"/>
    </source>
</evidence>
<dbReference type="SUPFAM" id="SSF52540">
    <property type="entry name" value="P-loop containing nucleoside triphosphate hydrolases"/>
    <property type="match status" value="1"/>
</dbReference>
<dbReference type="EMBL" id="RYZZ01000040">
    <property type="protein sequence ID" value="RUQ25525.1"/>
    <property type="molecule type" value="Genomic_DNA"/>
</dbReference>
<evidence type="ECO:0000313" key="3">
    <source>
        <dbReference type="Proteomes" id="UP000267430"/>
    </source>
</evidence>
<dbReference type="OrthoDB" id="9786803at2"/>
<dbReference type="AlphaFoldDB" id="A0A433HBP1"/>
<evidence type="ECO:0000259" key="1">
    <source>
        <dbReference type="Pfam" id="PF03205"/>
    </source>
</evidence>
<gene>
    <name evidence="2" type="primary">mobB</name>
    <name evidence="2" type="ORF">ELQ35_19935</name>
</gene>
<name>A0A433HBP1_9BACI</name>
<comment type="caution">
    <text evidence="2">The sequence shown here is derived from an EMBL/GenBank/DDBJ whole genome shotgun (WGS) entry which is preliminary data.</text>
</comment>
<proteinExistence type="predicted"/>
<dbReference type="Pfam" id="PF03205">
    <property type="entry name" value="MobB"/>
    <property type="match status" value="1"/>
</dbReference>
<keyword evidence="3" id="KW-1185">Reference proteome</keyword>
<dbReference type="InterPro" id="IPR052539">
    <property type="entry name" value="MGD_biosynthesis_adapter"/>
</dbReference>
<dbReference type="InterPro" id="IPR027417">
    <property type="entry name" value="P-loop_NTPase"/>
</dbReference>
<dbReference type="InterPro" id="IPR004435">
    <property type="entry name" value="MobB_dom"/>
</dbReference>
<protein>
    <submittedName>
        <fullName evidence="2">Molybdopterin-guanine dinucleotide biosynthesis protein B</fullName>
    </submittedName>
</protein>
<organism evidence="2 3">
    <name type="scientific">Peribacillus cavernae</name>
    <dbReference type="NCBI Taxonomy" id="1674310"/>
    <lineage>
        <taxon>Bacteria</taxon>
        <taxon>Bacillati</taxon>
        <taxon>Bacillota</taxon>
        <taxon>Bacilli</taxon>
        <taxon>Bacillales</taxon>
        <taxon>Bacillaceae</taxon>
        <taxon>Peribacillus</taxon>
    </lineage>
</organism>
<dbReference type="RefSeq" id="WP_126866933.1">
    <property type="nucleotide sequence ID" value="NZ_JAUSTX010000017.1"/>
</dbReference>
<reference evidence="2 3" key="1">
    <citation type="submission" date="2018-12" db="EMBL/GenBank/DDBJ databases">
        <title>Bacillus chawlae sp. nov., Bacillus glennii sp. nov., and Bacillus saganii sp. nov. Isolated from the Vehicle Assembly Building at Kennedy Space Center where the Viking Spacecraft were Assembled.</title>
        <authorList>
            <person name="Seuylemezian A."/>
            <person name="Vaishampayan P."/>
        </authorList>
    </citation>
    <scope>NUCLEOTIDE SEQUENCE [LARGE SCALE GENOMIC DNA]</scope>
    <source>
        <strain evidence="2 3">L5</strain>
    </source>
</reference>
<dbReference type="NCBIfam" id="TIGR00176">
    <property type="entry name" value="mobB"/>
    <property type="match status" value="1"/>
</dbReference>
<dbReference type="Gene3D" id="3.40.50.300">
    <property type="entry name" value="P-loop containing nucleotide triphosphate hydrolases"/>
    <property type="match status" value="1"/>
</dbReference>
<dbReference type="GO" id="GO:0006777">
    <property type="term" value="P:Mo-molybdopterin cofactor biosynthetic process"/>
    <property type="evidence" value="ECO:0007669"/>
    <property type="project" value="InterPro"/>
</dbReference>
<feature type="domain" description="Molybdopterin-guanine dinucleotide biosynthesis protein B (MobB)" evidence="1">
    <location>
        <begin position="7"/>
        <end position="137"/>
    </location>
</feature>
<sequence>MVTPVLFQITGYQNTGKTTVIINLIEYLKSAGFAVSVLKHHGHGTPDLPDKDSARHFKAGAGAALVEGNGTIQLHASLSDEETDSIEKLLEILNMFNPDIVLIEGYKNKPFPKAVIIKEENDLVLLKSLRNIHAVLCWPEVAGKVHSLNLALPVFEINSSEFHNWFLQHYKIMG</sequence>
<dbReference type="PANTHER" id="PTHR40072">
    <property type="entry name" value="MOLYBDOPTERIN-GUANINE DINUCLEOTIDE BIOSYNTHESIS ADAPTER PROTEIN-RELATED"/>
    <property type="match status" value="1"/>
</dbReference>
<dbReference type="GO" id="GO:0005525">
    <property type="term" value="F:GTP binding"/>
    <property type="evidence" value="ECO:0007669"/>
    <property type="project" value="InterPro"/>
</dbReference>
<dbReference type="PANTHER" id="PTHR40072:SF1">
    <property type="entry name" value="MOLYBDOPTERIN-GUANINE DINUCLEOTIDE BIOSYNTHESIS ADAPTER PROTEIN"/>
    <property type="match status" value="1"/>
</dbReference>